<gene>
    <name evidence="26" type="ORF">HHK36_023640</name>
</gene>
<dbReference type="CDD" id="cd14066">
    <property type="entry name" value="STKc_IRAK"/>
    <property type="match status" value="1"/>
</dbReference>
<feature type="transmembrane region" description="Helical" evidence="21">
    <location>
        <begin position="409"/>
        <end position="429"/>
    </location>
</feature>
<evidence type="ECO:0000256" key="22">
    <source>
        <dbReference type="SAM" id="SignalP"/>
    </source>
</evidence>
<dbReference type="FunFam" id="3.30.200.20:FF:000370">
    <property type="entry name" value="Receptor-like protein kinase 4"/>
    <property type="match status" value="1"/>
</dbReference>
<name>A0A835D615_TETSI</name>
<keyword evidence="15" id="KW-0675">Receptor</keyword>
<keyword evidence="4" id="KW-0597">Phosphoprotein</keyword>
<dbReference type="Pfam" id="PF00069">
    <property type="entry name" value="Pkinase"/>
    <property type="match status" value="1"/>
</dbReference>
<dbReference type="PROSITE" id="PS50011">
    <property type="entry name" value="PROTEIN_KINASE_DOM"/>
    <property type="match status" value="1"/>
</dbReference>
<dbReference type="InterPro" id="IPR011009">
    <property type="entry name" value="Kinase-like_dom_sf"/>
</dbReference>
<feature type="signal peptide" evidence="22">
    <location>
        <begin position="1"/>
        <end position="28"/>
    </location>
</feature>
<dbReference type="PROSITE" id="PS00107">
    <property type="entry name" value="PROTEIN_KINASE_ATP"/>
    <property type="match status" value="1"/>
</dbReference>
<dbReference type="GO" id="GO:0004674">
    <property type="term" value="F:protein serine/threonine kinase activity"/>
    <property type="evidence" value="ECO:0007669"/>
    <property type="project" value="UniProtKB-KW"/>
</dbReference>
<reference evidence="26 27" key="1">
    <citation type="submission" date="2020-04" db="EMBL/GenBank/DDBJ databases">
        <title>Plant Genome Project.</title>
        <authorList>
            <person name="Zhang R.-G."/>
        </authorList>
    </citation>
    <scope>NUCLEOTIDE SEQUENCE [LARGE SCALE GENOMIC DNA]</scope>
    <source>
        <strain evidence="26">YNK0</strain>
        <tissue evidence="26">Leaf</tissue>
    </source>
</reference>
<dbReference type="Pfam" id="PF00954">
    <property type="entry name" value="S_locus_glycop"/>
    <property type="match status" value="1"/>
</dbReference>
<keyword evidence="12 21" id="KW-1133">Transmembrane helix</keyword>
<comment type="catalytic activity">
    <reaction evidence="18 19">
        <text>L-seryl-[protein] + ATP = O-phospho-L-seryl-[protein] + ADP + H(+)</text>
        <dbReference type="Rhea" id="RHEA:17989"/>
        <dbReference type="Rhea" id="RHEA-COMP:9863"/>
        <dbReference type="Rhea" id="RHEA-COMP:11604"/>
        <dbReference type="ChEBI" id="CHEBI:15378"/>
        <dbReference type="ChEBI" id="CHEBI:29999"/>
        <dbReference type="ChEBI" id="CHEBI:30616"/>
        <dbReference type="ChEBI" id="CHEBI:83421"/>
        <dbReference type="ChEBI" id="CHEBI:456216"/>
        <dbReference type="EC" id="2.7.11.1"/>
    </reaction>
</comment>
<feature type="binding site" evidence="20">
    <location>
        <position position="487"/>
    </location>
    <ligand>
        <name>ATP</name>
        <dbReference type="ChEBI" id="CHEBI:30616"/>
    </ligand>
</feature>
<dbReference type="InterPro" id="IPR000719">
    <property type="entry name" value="Prot_kinase_dom"/>
</dbReference>
<dbReference type="PANTHER" id="PTHR47974:SF19">
    <property type="entry name" value="RECEPTOR-LIKE SERINE_THREONINE-PROTEIN KINASE"/>
    <property type="match status" value="1"/>
</dbReference>
<accession>A0A835D615</accession>
<feature type="chain" id="PRO_5032607906" description="Receptor-like serine/threonine-protein kinase" evidence="22">
    <location>
        <begin position="29"/>
        <end position="754"/>
    </location>
</feature>
<keyword evidence="13 21" id="KW-0472">Membrane</keyword>
<dbReference type="FunFam" id="1.10.510.10:FF:000227">
    <property type="entry name" value="Serine/threonine-protein kinase"/>
    <property type="match status" value="1"/>
</dbReference>
<feature type="domain" description="Protein kinase" evidence="23">
    <location>
        <begin position="458"/>
        <end position="731"/>
    </location>
</feature>
<dbReference type="SMART" id="SM00108">
    <property type="entry name" value="B_lectin"/>
    <property type="match status" value="1"/>
</dbReference>
<dbReference type="PANTHER" id="PTHR47974">
    <property type="entry name" value="OS07G0415500 PROTEIN"/>
    <property type="match status" value="1"/>
</dbReference>
<dbReference type="GO" id="GO:0030246">
    <property type="term" value="F:carbohydrate binding"/>
    <property type="evidence" value="ECO:0007669"/>
    <property type="project" value="UniProtKB-KW"/>
</dbReference>
<dbReference type="InterPro" id="IPR024171">
    <property type="entry name" value="SRK-like_kinase"/>
</dbReference>
<evidence type="ECO:0000256" key="14">
    <source>
        <dbReference type="ARBA" id="ARBA00023157"/>
    </source>
</evidence>
<dbReference type="Gene3D" id="3.30.200.20">
    <property type="entry name" value="Phosphorylase Kinase, domain 1"/>
    <property type="match status" value="1"/>
</dbReference>
<keyword evidence="16" id="KW-0325">Glycoprotein</keyword>
<evidence type="ECO:0000256" key="12">
    <source>
        <dbReference type="ARBA" id="ARBA00022989"/>
    </source>
</evidence>
<dbReference type="OrthoDB" id="643280at2759"/>
<evidence type="ECO:0000256" key="18">
    <source>
        <dbReference type="ARBA" id="ARBA00048679"/>
    </source>
</evidence>
<protein>
    <recommendedName>
        <fullName evidence="19">Receptor-like serine/threonine-protein kinase</fullName>
        <ecNumber evidence="19">2.7.11.1</ecNumber>
    </recommendedName>
</protein>
<dbReference type="EMBL" id="JABCRI010000017">
    <property type="protein sequence ID" value="KAF8391336.1"/>
    <property type="molecule type" value="Genomic_DNA"/>
</dbReference>
<keyword evidence="27" id="KW-1185">Reference proteome</keyword>
<keyword evidence="3 19" id="KW-0723">Serine/threonine-protein kinase</keyword>
<dbReference type="GO" id="GO:0048544">
    <property type="term" value="P:recognition of pollen"/>
    <property type="evidence" value="ECO:0007669"/>
    <property type="project" value="InterPro"/>
</dbReference>
<dbReference type="GO" id="GO:0005886">
    <property type="term" value="C:plasma membrane"/>
    <property type="evidence" value="ECO:0007669"/>
    <property type="project" value="UniProtKB-SubCell"/>
</dbReference>
<dbReference type="Gene3D" id="1.10.510.10">
    <property type="entry name" value="Transferase(Phosphotransferase) domain 1"/>
    <property type="match status" value="1"/>
</dbReference>
<keyword evidence="2" id="KW-1003">Cell membrane</keyword>
<evidence type="ECO:0000259" key="23">
    <source>
        <dbReference type="PROSITE" id="PS50011"/>
    </source>
</evidence>
<evidence type="ECO:0000256" key="2">
    <source>
        <dbReference type="ARBA" id="ARBA00022475"/>
    </source>
</evidence>
<comment type="catalytic activity">
    <reaction evidence="17 19">
        <text>L-threonyl-[protein] + ATP = O-phospho-L-threonyl-[protein] + ADP + H(+)</text>
        <dbReference type="Rhea" id="RHEA:46608"/>
        <dbReference type="Rhea" id="RHEA-COMP:11060"/>
        <dbReference type="Rhea" id="RHEA-COMP:11605"/>
        <dbReference type="ChEBI" id="CHEBI:15378"/>
        <dbReference type="ChEBI" id="CHEBI:30013"/>
        <dbReference type="ChEBI" id="CHEBI:30616"/>
        <dbReference type="ChEBI" id="CHEBI:61977"/>
        <dbReference type="ChEBI" id="CHEBI:456216"/>
        <dbReference type="EC" id="2.7.11.1"/>
    </reaction>
</comment>
<dbReference type="PROSITE" id="PS50927">
    <property type="entry name" value="BULB_LECTIN"/>
    <property type="match status" value="1"/>
</dbReference>
<keyword evidence="9 19" id="KW-0547">Nucleotide-binding</keyword>
<evidence type="ECO:0000256" key="8">
    <source>
        <dbReference type="ARBA" id="ARBA00022734"/>
    </source>
</evidence>
<dbReference type="CDD" id="cd01098">
    <property type="entry name" value="PAN_AP_plant"/>
    <property type="match status" value="1"/>
</dbReference>
<evidence type="ECO:0000313" key="26">
    <source>
        <dbReference type="EMBL" id="KAF8391336.1"/>
    </source>
</evidence>
<dbReference type="SUPFAM" id="SSF51110">
    <property type="entry name" value="alpha-D-mannose-specific plant lectins"/>
    <property type="match status" value="1"/>
</dbReference>
<proteinExistence type="inferred from homology"/>
<evidence type="ECO:0000256" key="3">
    <source>
        <dbReference type="ARBA" id="ARBA00022527"/>
    </source>
</evidence>
<dbReference type="Pfam" id="PF08276">
    <property type="entry name" value="PAN_2"/>
    <property type="match status" value="1"/>
</dbReference>
<evidence type="ECO:0000259" key="25">
    <source>
        <dbReference type="PROSITE" id="PS50948"/>
    </source>
</evidence>
<dbReference type="PROSITE" id="PS00108">
    <property type="entry name" value="PROTEIN_KINASE_ST"/>
    <property type="match status" value="1"/>
</dbReference>
<comment type="caution">
    <text evidence="26">The sequence shown here is derived from an EMBL/GenBank/DDBJ whole genome shotgun (WGS) entry which is preliminary data.</text>
</comment>
<evidence type="ECO:0000256" key="5">
    <source>
        <dbReference type="ARBA" id="ARBA00022679"/>
    </source>
</evidence>
<evidence type="ECO:0000313" key="27">
    <source>
        <dbReference type="Proteomes" id="UP000655225"/>
    </source>
</evidence>
<evidence type="ECO:0000256" key="4">
    <source>
        <dbReference type="ARBA" id="ARBA00022553"/>
    </source>
</evidence>
<dbReference type="PROSITE" id="PS50948">
    <property type="entry name" value="PAN"/>
    <property type="match status" value="1"/>
</dbReference>
<dbReference type="CDD" id="cd00028">
    <property type="entry name" value="B_lectin"/>
    <property type="match status" value="1"/>
</dbReference>
<dbReference type="InterPro" id="IPR008271">
    <property type="entry name" value="Ser/Thr_kinase_AS"/>
</dbReference>
<dbReference type="PIRSF" id="PIRSF000641">
    <property type="entry name" value="SRK"/>
    <property type="match status" value="1"/>
</dbReference>
<comment type="similarity">
    <text evidence="19">Belongs to the protein kinase superfamily. Ser/Thr protein kinase family.</text>
</comment>
<dbReference type="InterPro" id="IPR036426">
    <property type="entry name" value="Bulb-type_lectin_dom_sf"/>
</dbReference>
<dbReference type="InterPro" id="IPR001480">
    <property type="entry name" value="Bulb-type_lectin_dom"/>
</dbReference>
<evidence type="ECO:0000256" key="10">
    <source>
        <dbReference type="ARBA" id="ARBA00022777"/>
    </source>
</evidence>
<sequence length="754" mass="84282">MGIRSNTCFFLPFLLLFPLFSKTHFSNGADTISLGQSLSGNQTITSKDGTFELGFFKPDRDKPLLQASSSVLKLSEDGNLVLLNQSETQIWSTDLISTTSNSTEAVLLDNGNLVLRDGLNSSAVIWQSFDYPTDTLLPGAKLGINKLTNFRQILTSWRNPDDPAPGKFKVYSNGTNQFLIIQNRYTSSASWVMDEIDFESFLSNYVYNASYVSTEFESYLTYSTYLTGTLLRFVVDYSGQMNFFEWKEIYQNWILMWSSPCGNLCGVYASCSTQTIPACECLQGFRPMFFEAWNMGDWSSGCVRNTALQCHYGGNDTFIVMSIMGFPANIWYSTAGNIEECELACLSNCSCTAYAYNDQCLIWQGDLINLRYSPPGSNGADFHYRVAISEPTSKMKGKGMSTRAILDTIAGVVNVLGIGGTVLMVILIFRRRKIMGALEAVEGYLVVFRYRDLRSATKNFSEKLGGGGFGSVYRGTAPNSVPIAVKKLESLQKGEQQFRNEVSTIGVIRHVNLVRLHGFCAEGTERLLVYEYMPNGSLDSYLFRKDSKVLDWKTRYQIVLGTAKGLEYLHEKCRDCIIHCDIKPGNILLDSEYNPKVADFGLAKLFGRGFSRVLTTMRGTRGYLAPEWISGEAVTSKADVYSYGMMLFEVISGRRNLDISEDGMVDYFPTRAVNKMNKGEEVLSLLDYRLEGNTNLEELTRACRVASWCIQDNEKNRPSMGHVVRILEGVLEVGTPPIPSFLQVQTVAENPAEN</sequence>
<evidence type="ECO:0000256" key="13">
    <source>
        <dbReference type="ARBA" id="ARBA00023136"/>
    </source>
</evidence>
<evidence type="ECO:0000256" key="6">
    <source>
        <dbReference type="ARBA" id="ARBA00022692"/>
    </source>
</evidence>
<comment type="subcellular location">
    <subcellularLocation>
        <location evidence="1">Cell membrane</location>
        <topology evidence="1">Single-pass type I membrane protein</topology>
    </subcellularLocation>
</comment>
<dbReference type="Pfam" id="PF01453">
    <property type="entry name" value="B_lectin"/>
    <property type="match status" value="1"/>
</dbReference>
<keyword evidence="14" id="KW-1015">Disulfide bond</keyword>
<evidence type="ECO:0000256" key="21">
    <source>
        <dbReference type="SAM" id="Phobius"/>
    </source>
</evidence>
<dbReference type="InterPro" id="IPR000858">
    <property type="entry name" value="S_locus_glycoprot_dom"/>
</dbReference>
<evidence type="ECO:0000256" key="7">
    <source>
        <dbReference type="ARBA" id="ARBA00022729"/>
    </source>
</evidence>
<dbReference type="AlphaFoldDB" id="A0A835D615"/>
<organism evidence="26 27">
    <name type="scientific">Tetracentron sinense</name>
    <name type="common">Spur-leaf</name>
    <dbReference type="NCBI Taxonomy" id="13715"/>
    <lineage>
        <taxon>Eukaryota</taxon>
        <taxon>Viridiplantae</taxon>
        <taxon>Streptophyta</taxon>
        <taxon>Embryophyta</taxon>
        <taxon>Tracheophyta</taxon>
        <taxon>Spermatophyta</taxon>
        <taxon>Magnoliopsida</taxon>
        <taxon>Trochodendrales</taxon>
        <taxon>Trochodendraceae</taxon>
        <taxon>Tetracentron</taxon>
    </lineage>
</organism>
<dbReference type="Proteomes" id="UP000655225">
    <property type="component" value="Unassembled WGS sequence"/>
</dbReference>
<dbReference type="GO" id="GO:0005524">
    <property type="term" value="F:ATP binding"/>
    <property type="evidence" value="ECO:0007669"/>
    <property type="project" value="UniProtKB-UniRule"/>
</dbReference>
<dbReference type="OMA" id="WGWVESA"/>
<keyword evidence="11 19" id="KW-0067">ATP-binding</keyword>
<evidence type="ECO:0000256" key="16">
    <source>
        <dbReference type="ARBA" id="ARBA00023180"/>
    </source>
</evidence>
<evidence type="ECO:0000256" key="9">
    <source>
        <dbReference type="ARBA" id="ARBA00022741"/>
    </source>
</evidence>
<dbReference type="EC" id="2.7.11.1" evidence="19"/>
<dbReference type="SUPFAM" id="SSF56112">
    <property type="entry name" value="Protein kinase-like (PK-like)"/>
    <property type="match status" value="1"/>
</dbReference>
<evidence type="ECO:0000256" key="15">
    <source>
        <dbReference type="ARBA" id="ARBA00023170"/>
    </source>
</evidence>
<feature type="domain" description="Apple" evidence="25">
    <location>
        <begin position="310"/>
        <end position="387"/>
    </location>
</feature>
<keyword evidence="7 22" id="KW-0732">Signal</keyword>
<dbReference type="InterPro" id="IPR017441">
    <property type="entry name" value="Protein_kinase_ATP_BS"/>
</dbReference>
<dbReference type="SMART" id="SM00220">
    <property type="entry name" value="S_TKc"/>
    <property type="match status" value="1"/>
</dbReference>
<evidence type="ECO:0000256" key="1">
    <source>
        <dbReference type="ARBA" id="ARBA00004251"/>
    </source>
</evidence>
<evidence type="ECO:0000259" key="24">
    <source>
        <dbReference type="PROSITE" id="PS50927"/>
    </source>
</evidence>
<evidence type="ECO:0000256" key="11">
    <source>
        <dbReference type="ARBA" id="ARBA00022840"/>
    </source>
</evidence>
<dbReference type="InterPro" id="IPR003609">
    <property type="entry name" value="Pan_app"/>
</dbReference>
<keyword evidence="10 19" id="KW-0418">Kinase</keyword>
<keyword evidence="5 19" id="KW-0808">Transferase</keyword>
<keyword evidence="6 21" id="KW-0812">Transmembrane</keyword>
<dbReference type="SMART" id="SM00473">
    <property type="entry name" value="PAN_AP"/>
    <property type="match status" value="1"/>
</dbReference>
<keyword evidence="8" id="KW-0430">Lectin</keyword>
<feature type="domain" description="Bulb-type lectin" evidence="24">
    <location>
        <begin position="10"/>
        <end position="128"/>
    </location>
</feature>
<evidence type="ECO:0000256" key="17">
    <source>
        <dbReference type="ARBA" id="ARBA00047899"/>
    </source>
</evidence>
<dbReference type="Gene3D" id="2.90.10.10">
    <property type="entry name" value="Bulb-type lectin domain"/>
    <property type="match status" value="1"/>
</dbReference>
<evidence type="ECO:0000256" key="19">
    <source>
        <dbReference type="PIRNR" id="PIRNR000641"/>
    </source>
</evidence>
<evidence type="ECO:0000256" key="20">
    <source>
        <dbReference type="PROSITE-ProRule" id="PRU10141"/>
    </source>
</evidence>